<accession>A0A8D9BQ12</accession>
<name>A0A8D9BQ12_9HEMI</name>
<dbReference type="EMBL" id="HBUF01665291">
    <property type="protein sequence ID" value="CAG6789499.1"/>
    <property type="molecule type" value="Transcribed_RNA"/>
</dbReference>
<proteinExistence type="predicted"/>
<organism evidence="1">
    <name type="scientific">Cacopsylla melanoneura</name>
    <dbReference type="NCBI Taxonomy" id="428564"/>
    <lineage>
        <taxon>Eukaryota</taxon>
        <taxon>Metazoa</taxon>
        <taxon>Ecdysozoa</taxon>
        <taxon>Arthropoda</taxon>
        <taxon>Hexapoda</taxon>
        <taxon>Insecta</taxon>
        <taxon>Pterygota</taxon>
        <taxon>Neoptera</taxon>
        <taxon>Paraneoptera</taxon>
        <taxon>Hemiptera</taxon>
        <taxon>Sternorrhyncha</taxon>
        <taxon>Psylloidea</taxon>
        <taxon>Psyllidae</taxon>
        <taxon>Psyllinae</taxon>
        <taxon>Cacopsylla</taxon>
    </lineage>
</organism>
<dbReference type="AlphaFoldDB" id="A0A8D9BQ12"/>
<reference evidence="1" key="1">
    <citation type="submission" date="2021-05" db="EMBL/GenBank/DDBJ databases">
        <authorList>
            <person name="Alioto T."/>
            <person name="Alioto T."/>
            <person name="Gomez Garrido J."/>
        </authorList>
    </citation>
    <scope>NUCLEOTIDE SEQUENCE</scope>
</reference>
<protein>
    <submittedName>
        <fullName evidence="1">Uncharacterized protein</fullName>
    </submittedName>
</protein>
<evidence type="ECO:0000313" key="1">
    <source>
        <dbReference type="EMBL" id="CAG6789499.1"/>
    </source>
</evidence>
<sequence>MLISTWGLLGTSYPNISTYIYKLIKTVLCSRVLFFTLTLTLTMLVHRVSRVTQGWLPVITEIQSTATNQRHRNHFWNKKPVSRFCLGRGPARGGWGVRPSSHLVQLAKGG</sequence>